<dbReference type="Proteomes" id="UP000317043">
    <property type="component" value="Unassembled WGS sequence"/>
</dbReference>
<comment type="caution">
    <text evidence="2">The sequence shown here is derived from an EMBL/GenBank/DDBJ whole genome shotgun (WGS) entry which is preliminary data.</text>
</comment>
<accession>A0A543AUD1</accession>
<dbReference type="RefSeq" id="WP_142037187.1">
    <property type="nucleotide sequence ID" value="NZ_JBHTGS010000001.1"/>
</dbReference>
<evidence type="ECO:0000313" key="3">
    <source>
        <dbReference type="Proteomes" id="UP000317043"/>
    </source>
</evidence>
<name>A0A543AUD1_9ACTN</name>
<dbReference type="OrthoDB" id="4991189at2"/>
<dbReference type="InterPro" id="IPR045937">
    <property type="entry name" value="DUF6357"/>
</dbReference>
<evidence type="ECO:0000313" key="2">
    <source>
        <dbReference type="EMBL" id="TQL76181.1"/>
    </source>
</evidence>
<dbReference type="Pfam" id="PF19884">
    <property type="entry name" value="DUF6357"/>
    <property type="match status" value="1"/>
</dbReference>
<sequence length="393" mass="43345">MRPLTFSDGKENRQQWLPGGDQSASAAFQEFVDQHRGDDNGSFRVEDEETALVLGFDTRTISRVDGSRTEYRLATNNGDYRSLVLNFARAGFGALDDRGPWLPDVASLTRAKLRFEFDGSVLRATHPRELCFRLEVLTRIDGREPVTVDGVTHYGFGNGAGDTVNAWFTDDGRGLVVTFDHNGELNFYEDGPAQAALYEGVPDDLLGLVRNVPETDTMLSALLPDGTELVVASGVFHFSGPCAMADGLVSWLQKSGLDTTDTGIDWLLESFLALRDFSPATVAETVAWWSIEAIEKGFAETSAPDTELTPFDQDTVDRFCKIWADSGYNDRGDVHYILFDGYTIEDAGDAYTELLGLIESLGLVRVDSPSTSPDGEVWVRTDPRIDAELEHWS</sequence>
<proteinExistence type="predicted"/>
<keyword evidence="3" id="KW-1185">Reference proteome</keyword>
<protein>
    <submittedName>
        <fullName evidence="2">Uncharacterized protein</fullName>
    </submittedName>
</protein>
<dbReference type="EMBL" id="VFOW01000001">
    <property type="protein sequence ID" value="TQL76181.1"/>
    <property type="molecule type" value="Genomic_DNA"/>
</dbReference>
<evidence type="ECO:0000256" key="1">
    <source>
        <dbReference type="SAM" id="MobiDB-lite"/>
    </source>
</evidence>
<feature type="region of interest" description="Disordered" evidence="1">
    <location>
        <begin position="1"/>
        <end position="20"/>
    </location>
</feature>
<dbReference type="InParanoid" id="A0A543AUD1"/>
<organism evidence="2 3">
    <name type="scientific">Stackebrandtia endophytica</name>
    <dbReference type="NCBI Taxonomy" id="1496996"/>
    <lineage>
        <taxon>Bacteria</taxon>
        <taxon>Bacillati</taxon>
        <taxon>Actinomycetota</taxon>
        <taxon>Actinomycetes</taxon>
        <taxon>Glycomycetales</taxon>
        <taxon>Glycomycetaceae</taxon>
        <taxon>Stackebrandtia</taxon>
    </lineage>
</organism>
<dbReference type="AlphaFoldDB" id="A0A543AUD1"/>
<reference evidence="2 3" key="1">
    <citation type="submission" date="2019-06" db="EMBL/GenBank/DDBJ databases">
        <title>Sequencing the genomes of 1000 actinobacteria strains.</title>
        <authorList>
            <person name="Klenk H.-P."/>
        </authorList>
    </citation>
    <scope>NUCLEOTIDE SEQUENCE [LARGE SCALE GENOMIC DNA]</scope>
    <source>
        <strain evidence="2 3">DSM 45928</strain>
    </source>
</reference>
<gene>
    <name evidence="2" type="ORF">FB566_1702</name>
</gene>